<keyword evidence="1" id="KW-1133">Transmembrane helix</keyword>
<evidence type="ECO:0000313" key="3">
    <source>
        <dbReference type="EMBL" id="TXI56959.1"/>
    </source>
</evidence>
<keyword evidence="1" id="KW-0812">Transmembrane</keyword>
<evidence type="ECO:0000256" key="1">
    <source>
        <dbReference type="SAM" id="Phobius"/>
    </source>
</evidence>
<dbReference type="RefSeq" id="WP_188108788.1">
    <property type="nucleotide sequence ID" value="NZ_JBMDXO010000240.1"/>
</dbReference>
<dbReference type="Pfam" id="PF10708">
    <property type="entry name" value="DUF2510"/>
    <property type="match status" value="1"/>
</dbReference>
<feature type="transmembrane region" description="Helical" evidence="1">
    <location>
        <begin position="13"/>
        <end position="30"/>
    </location>
</feature>
<evidence type="ECO:0000259" key="2">
    <source>
        <dbReference type="Pfam" id="PF10708"/>
    </source>
</evidence>
<reference evidence="3 4" key="1">
    <citation type="submission" date="2018-09" db="EMBL/GenBank/DDBJ databases">
        <title>Metagenome Assembled Genomes from an Advanced Water Purification Facility.</title>
        <authorList>
            <person name="Stamps B.W."/>
            <person name="Spear J.R."/>
        </authorList>
    </citation>
    <scope>NUCLEOTIDE SEQUENCE [LARGE SCALE GENOMIC DNA]</scope>
    <source>
        <strain evidence="3">Bin_29_2</strain>
    </source>
</reference>
<evidence type="ECO:0000313" key="4">
    <source>
        <dbReference type="Proteomes" id="UP000321797"/>
    </source>
</evidence>
<dbReference type="AlphaFoldDB" id="A0A5C7Y4V8"/>
<sequence length="77" mass="8523">MTLYTLETLVADIAFLALMVGVVVGIFFLVKAKAKRSAPSHLAPDWYPDPADGALLRYFDGQRWTGATRRRDAPPES</sequence>
<protein>
    <submittedName>
        <fullName evidence="3">DUF2510 domain-containing protein</fullName>
    </submittedName>
</protein>
<accession>A0A5C7Y4V8</accession>
<name>A0A5C7Y4V8_9MYCO</name>
<comment type="caution">
    <text evidence="3">The sequence shown here is derived from an EMBL/GenBank/DDBJ whole genome shotgun (WGS) entry which is preliminary data.</text>
</comment>
<proteinExistence type="predicted"/>
<dbReference type="InterPro" id="IPR018929">
    <property type="entry name" value="DUF2510"/>
</dbReference>
<dbReference type="Proteomes" id="UP000321797">
    <property type="component" value="Unassembled WGS sequence"/>
</dbReference>
<organism evidence="3 4">
    <name type="scientific">Mycolicibacter arupensis</name>
    <dbReference type="NCBI Taxonomy" id="342002"/>
    <lineage>
        <taxon>Bacteria</taxon>
        <taxon>Bacillati</taxon>
        <taxon>Actinomycetota</taxon>
        <taxon>Actinomycetes</taxon>
        <taxon>Mycobacteriales</taxon>
        <taxon>Mycobacteriaceae</taxon>
        <taxon>Mycolicibacter</taxon>
    </lineage>
</organism>
<dbReference type="EMBL" id="SSGD01000043">
    <property type="protein sequence ID" value="TXI56959.1"/>
    <property type="molecule type" value="Genomic_DNA"/>
</dbReference>
<keyword evidence="1" id="KW-0472">Membrane</keyword>
<gene>
    <name evidence="3" type="ORF">E6Q54_09145</name>
</gene>
<feature type="domain" description="DUF2510" evidence="2">
    <location>
        <begin position="46"/>
        <end position="76"/>
    </location>
</feature>